<feature type="region of interest" description="Disordered" evidence="1">
    <location>
        <begin position="341"/>
        <end position="375"/>
    </location>
</feature>
<feature type="compositionally biased region" description="Basic and acidic residues" evidence="1">
    <location>
        <begin position="645"/>
        <end position="662"/>
    </location>
</feature>
<feature type="region of interest" description="Disordered" evidence="1">
    <location>
        <begin position="735"/>
        <end position="846"/>
    </location>
</feature>
<dbReference type="AlphaFoldDB" id="A0A9P4N4D2"/>
<proteinExistence type="predicted"/>
<accession>A0A9P4N4D2</accession>
<evidence type="ECO:0000256" key="1">
    <source>
        <dbReference type="SAM" id="MobiDB-lite"/>
    </source>
</evidence>
<organism evidence="2 3">
    <name type="scientific">Lojkania enalia</name>
    <dbReference type="NCBI Taxonomy" id="147567"/>
    <lineage>
        <taxon>Eukaryota</taxon>
        <taxon>Fungi</taxon>
        <taxon>Dikarya</taxon>
        <taxon>Ascomycota</taxon>
        <taxon>Pezizomycotina</taxon>
        <taxon>Dothideomycetes</taxon>
        <taxon>Pleosporomycetidae</taxon>
        <taxon>Pleosporales</taxon>
        <taxon>Pleosporales incertae sedis</taxon>
        <taxon>Lojkania</taxon>
    </lineage>
</organism>
<evidence type="ECO:0000313" key="2">
    <source>
        <dbReference type="EMBL" id="KAF2265542.1"/>
    </source>
</evidence>
<protein>
    <submittedName>
        <fullName evidence="2">Uncharacterized protein</fullName>
    </submittedName>
</protein>
<dbReference type="EMBL" id="ML986605">
    <property type="protein sequence ID" value="KAF2265542.1"/>
    <property type="molecule type" value="Genomic_DNA"/>
</dbReference>
<dbReference type="Proteomes" id="UP000800093">
    <property type="component" value="Unassembled WGS sequence"/>
</dbReference>
<feature type="compositionally biased region" description="Polar residues" evidence="1">
    <location>
        <begin position="510"/>
        <end position="526"/>
    </location>
</feature>
<feature type="compositionally biased region" description="Acidic residues" evidence="1">
    <location>
        <begin position="910"/>
        <end position="923"/>
    </location>
</feature>
<feature type="region of interest" description="Disordered" evidence="1">
    <location>
        <begin position="380"/>
        <end position="399"/>
    </location>
</feature>
<feature type="compositionally biased region" description="Basic and acidic residues" evidence="1">
    <location>
        <begin position="158"/>
        <end position="169"/>
    </location>
</feature>
<feature type="compositionally biased region" description="Polar residues" evidence="1">
    <location>
        <begin position="773"/>
        <end position="785"/>
    </location>
</feature>
<evidence type="ECO:0000313" key="3">
    <source>
        <dbReference type="Proteomes" id="UP000800093"/>
    </source>
</evidence>
<feature type="compositionally biased region" description="Basic and acidic residues" evidence="1">
    <location>
        <begin position="226"/>
        <end position="237"/>
    </location>
</feature>
<feature type="region of interest" description="Disordered" evidence="1">
    <location>
        <begin position="993"/>
        <end position="1035"/>
    </location>
</feature>
<sequence>MLEPRPDAYAVLESSFHDAPQLKTHKTFPRRSDEFHYGPPKPEPLKQDTLYLNDDIRSEASSKRHTPLASPGALNSTDTGLPPTPPSISHDKQPSTTFSPPPYADGVVSSLMSKKSSLGTPINQRSPPTPDPSPPRTTESVSVSDRPIPFTYPSSRAESFKTAREDLSDSRVSTPLAGRPRSTKEDRGLGFVFEREESDATPTNMRQYPLAPEVKSGDAGGSTDPLHVENVSDREWNRNLMRNVTIRKKRNPRALQKDPTNNLDSVDTTPKRSVSLRERIQASGNSPPSPSSENLAQSIGWPEDTHDMPDASHRDAESKRLSASSMSSTVVEVLVISSPPETQRTLRHSGKNLAYRRDEGFSSRSSTSYSNRNSVNSQDALEHHLSHKRASLPDGKKRISTDSDALAYGRTESPLSIRKQAQTNAAYTLAHQDSVKRILQPAAESLSRSISLSRPYAPDRSFHKRISSAPEAATREVSSRRPKTFLEISPPGSPREVLSTSLKSPKIERTSPSTLGYKSNEASPTSPKLPVRSLTKGSLRSPANLNKSLPDLPVEMADTPQKENAPAQKTLKAGDGMPTEHDEMATSKLEDKEMSQQHNVEPWESARKQPSLLSDTVTPVRRGSLSTRGRSEERRRSTTSQDRTSTSRETLEMPRRSHEWHSLHPDDHRRISFDRSTSRTEEHAMARHLFAQTTPFSQFSDTPIEVSEATAVSIYPHNNHSLLVVQQVARSNALSYGEGHGNSEAHTPSLAHPAPEIPSSPPLPETRSDETEPQSVQQPTLTIEPSTPPMKITLPVPGVVDSPLKNPRQAPEPPVVKLIPPTPAEELERQLPPGPPKRSNSHPQRRLSLVQRARRYSDNLISPFLARASSTRGRHVSDPHVRHEKLRIPSVNDEDGSLHPFWRPRGFWDGFEDSDTESEDDVLPEGGDTSDVADPEPGPAQRKLGTLSRRLTNSFKGTGGFLIGNSIGLERAGTNKRRHYVEVPAKKSVGSPMILIQPPTLPSRPRSPRIEKRGSRASMRSSGSCERPRRESRRAAWRKGKTIPGLGMQVQYIGLSGVKERIRERKAEKRREEIRQSIGSRIYVEGGVNNSGAA</sequence>
<feature type="compositionally biased region" description="Polar residues" evidence="1">
    <location>
        <begin position="535"/>
        <end position="547"/>
    </location>
</feature>
<feature type="region of interest" description="Disordered" evidence="1">
    <location>
        <begin position="13"/>
        <end position="328"/>
    </location>
</feature>
<comment type="caution">
    <text evidence="2">The sequence shown here is derived from an EMBL/GenBank/DDBJ whole genome shotgun (WGS) entry which is preliminary data.</text>
</comment>
<name>A0A9P4N4D2_9PLEO</name>
<feature type="compositionally biased region" description="Low complexity" evidence="1">
    <location>
        <begin position="362"/>
        <end position="375"/>
    </location>
</feature>
<feature type="compositionally biased region" description="Pro residues" evidence="1">
    <location>
        <begin position="755"/>
        <end position="764"/>
    </location>
</feature>
<reference evidence="3" key="1">
    <citation type="journal article" date="2020" name="Stud. Mycol.">
        <title>101 Dothideomycetes genomes: A test case for predicting lifestyles and emergence of pathogens.</title>
        <authorList>
            <person name="Haridas S."/>
            <person name="Albert R."/>
            <person name="Binder M."/>
            <person name="Bloem J."/>
            <person name="LaButti K."/>
            <person name="Salamov A."/>
            <person name="Andreopoulos B."/>
            <person name="Baker S."/>
            <person name="Barry K."/>
            <person name="Bills G."/>
            <person name="Bluhm B."/>
            <person name="Cannon C."/>
            <person name="Castanera R."/>
            <person name="Culley D."/>
            <person name="Daum C."/>
            <person name="Ezra D."/>
            <person name="Gonzalez J."/>
            <person name="Henrissat B."/>
            <person name="Kuo A."/>
            <person name="Liang C."/>
            <person name="Lipzen A."/>
            <person name="Lutzoni F."/>
            <person name="Magnuson J."/>
            <person name="Mondo S."/>
            <person name="Nolan M."/>
            <person name="Ohm R."/>
            <person name="Pangilinan J."/>
            <person name="Park H.-J."/>
            <person name="Ramirez L."/>
            <person name="Alfaro M."/>
            <person name="Sun H."/>
            <person name="Tritt A."/>
            <person name="Yoshinaga Y."/>
            <person name="Zwiers L.-H."/>
            <person name="Turgeon B."/>
            <person name="Goodwin S."/>
            <person name="Spatafora J."/>
            <person name="Crous P."/>
            <person name="Grigoriev I."/>
        </authorList>
    </citation>
    <scope>NUCLEOTIDE SEQUENCE [LARGE SCALE GENOMIC DNA]</scope>
    <source>
        <strain evidence="3">CBS 304.66</strain>
    </source>
</reference>
<feature type="region of interest" description="Disordered" evidence="1">
    <location>
        <begin position="909"/>
        <end position="943"/>
    </location>
</feature>
<feature type="compositionally biased region" description="Polar residues" evidence="1">
    <location>
        <begin position="258"/>
        <end position="272"/>
    </location>
</feature>
<feature type="compositionally biased region" description="Low complexity" evidence="1">
    <location>
        <begin position="1016"/>
        <end position="1025"/>
    </location>
</feature>
<gene>
    <name evidence="2" type="ORF">CC78DRAFT_186851</name>
</gene>
<keyword evidence="3" id="KW-1185">Reference proteome</keyword>
<feature type="region of interest" description="Disordered" evidence="1">
    <location>
        <begin position="454"/>
        <end position="662"/>
    </location>
</feature>
<dbReference type="OrthoDB" id="3870679at2759"/>
<feature type="compositionally biased region" description="Basic and acidic residues" evidence="1">
    <location>
        <begin position="578"/>
        <end position="595"/>
    </location>
</feature>
<feature type="compositionally biased region" description="Low complexity" evidence="1">
    <location>
        <begin position="106"/>
        <end position="119"/>
    </location>
</feature>
<feature type="compositionally biased region" description="Basic and acidic residues" evidence="1">
    <location>
        <begin position="303"/>
        <end position="320"/>
    </location>
</feature>